<dbReference type="SUPFAM" id="SSF50156">
    <property type="entry name" value="PDZ domain-like"/>
    <property type="match status" value="1"/>
</dbReference>
<dbReference type="AlphaFoldDB" id="A0A383WM70"/>
<keyword evidence="4" id="KW-1185">Reference proteome</keyword>
<evidence type="ECO:0000313" key="4">
    <source>
        <dbReference type="Proteomes" id="UP000256970"/>
    </source>
</evidence>
<protein>
    <recommendedName>
        <fullName evidence="2">PDZ domain-containing protein</fullName>
    </recommendedName>
</protein>
<sequence>MALQSRFQSSLSRPLTVRQCPVHPQLRHVVAVRSSSQQTQAAATSSSQPDANDIPPGCSRYSISIKKPLGLVLEQNKSSGIITVAEISPEGGAARTGLVAVGDQLIATSGVTYSTEEEYGEVKVKKGQKVVRVNAIGQSFKTVSAAIGSHPGHMEVTLEFQRCGQ</sequence>
<accession>A0A383WM70</accession>
<dbReference type="Gene3D" id="2.30.42.10">
    <property type="match status" value="1"/>
</dbReference>
<feature type="region of interest" description="Disordered" evidence="1">
    <location>
        <begin position="33"/>
        <end position="56"/>
    </location>
</feature>
<evidence type="ECO:0000259" key="2">
    <source>
        <dbReference type="PROSITE" id="PS50106"/>
    </source>
</evidence>
<dbReference type="Proteomes" id="UP000256970">
    <property type="component" value="Unassembled WGS sequence"/>
</dbReference>
<name>A0A383WM70_TETOB</name>
<reference evidence="3 4" key="1">
    <citation type="submission" date="2016-10" db="EMBL/GenBank/DDBJ databases">
        <authorList>
            <person name="Cai Z."/>
        </authorList>
    </citation>
    <scope>NUCLEOTIDE SEQUENCE [LARGE SCALE GENOMIC DNA]</scope>
</reference>
<dbReference type="PROSITE" id="PS50106">
    <property type="entry name" value="PDZ"/>
    <property type="match status" value="1"/>
</dbReference>
<evidence type="ECO:0000313" key="3">
    <source>
        <dbReference type="EMBL" id="SZX78567.1"/>
    </source>
</evidence>
<dbReference type="PANTHER" id="PTHR47661">
    <property type="entry name" value="PHOSPHOGLUCAN PHOSPHATASE LSF1, CHLOROPLASTIC"/>
    <property type="match status" value="1"/>
</dbReference>
<organism evidence="3 4">
    <name type="scientific">Tetradesmus obliquus</name>
    <name type="common">Green alga</name>
    <name type="synonym">Acutodesmus obliquus</name>
    <dbReference type="NCBI Taxonomy" id="3088"/>
    <lineage>
        <taxon>Eukaryota</taxon>
        <taxon>Viridiplantae</taxon>
        <taxon>Chlorophyta</taxon>
        <taxon>core chlorophytes</taxon>
        <taxon>Chlorophyceae</taxon>
        <taxon>CS clade</taxon>
        <taxon>Sphaeropleales</taxon>
        <taxon>Scenedesmaceae</taxon>
        <taxon>Tetradesmus</taxon>
    </lineage>
</organism>
<evidence type="ECO:0000256" key="1">
    <source>
        <dbReference type="SAM" id="MobiDB-lite"/>
    </source>
</evidence>
<dbReference type="EMBL" id="FNXT01001326">
    <property type="protein sequence ID" value="SZX78567.1"/>
    <property type="molecule type" value="Genomic_DNA"/>
</dbReference>
<feature type="domain" description="PDZ" evidence="2">
    <location>
        <begin position="69"/>
        <end position="117"/>
    </location>
</feature>
<feature type="compositionally biased region" description="Low complexity" evidence="1">
    <location>
        <begin position="34"/>
        <end position="48"/>
    </location>
</feature>
<gene>
    <name evidence="3" type="ORF">BQ4739_LOCUS18888</name>
</gene>
<dbReference type="InterPro" id="IPR001478">
    <property type="entry name" value="PDZ"/>
</dbReference>
<proteinExistence type="predicted"/>
<dbReference type="InterPro" id="IPR036034">
    <property type="entry name" value="PDZ_sf"/>
</dbReference>